<evidence type="ECO:0000256" key="1">
    <source>
        <dbReference type="ARBA" id="ARBA00010211"/>
    </source>
</evidence>
<dbReference type="Pfam" id="PF12697">
    <property type="entry name" value="Abhydrolase_6"/>
    <property type="match status" value="1"/>
</dbReference>
<evidence type="ECO:0000256" key="2">
    <source>
        <dbReference type="ARBA" id="ARBA00022723"/>
    </source>
</evidence>
<evidence type="ECO:0000313" key="5">
    <source>
        <dbReference type="EMBL" id="RJE25253.1"/>
    </source>
</evidence>
<dbReference type="Pfam" id="PF01557">
    <property type="entry name" value="FAA_hydrolase"/>
    <property type="match status" value="1"/>
</dbReference>
<evidence type="ECO:0000259" key="3">
    <source>
        <dbReference type="Pfam" id="PF01557"/>
    </source>
</evidence>
<dbReference type="PRINTS" id="PR00111">
    <property type="entry name" value="ABHYDROLASE"/>
</dbReference>
<sequence>MSPLTNYIAFVHPELGVPRIGHLNWDNETIQPLAFASGAPLENLYQVIAAGKNRIKAAEDLIKLETVRILPPISGRDILAVGKNFAEHAAEFNKSGYDSSDKVTSRLILSSLPSTLDYEGELGVIIGKGGLGIKKEDASAHIWGYTIINDVTARERQRDHKQFFIGKSGDTYCPMGPVAVPVTDLPEVLTVQTFVNDQQRQKATTNDLMFSIPTLVETISAGMTLQPGDVIATGTPAGVGFGQEPPVFLKPGDEVKVAITGLGVLANTVIEPDPSISLAAPPSDLELPKSNASKAVTGGCLTTMNGKSIYYKSLGKGKNSVVFVHGLGGSMEFFLPFIKSLGLKDSHQLHLADLEGHGLSPTSPLSSVTIESLAEDLAGIVELASLSPGLETTLVAHSMGCLVAMRFAIQHPEKVHKLILIGPPPNSLPDPAVAAFNERAALVRKKGMHAVVDDVATAGTSETTKSTIGLTAVRLSLLATEPESYAKACTALAACPQLPVESIRCQALIITGAEDKVSPPDLCKKYSERIPQCLPPVVLDGVGHWHTFENVRGVSSAINGFI</sequence>
<protein>
    <submittedName>
        <fullName evidence="5">Fumarylacetoacetate hydrolase</fullName>
    </submittedName>
</protein>
<dbReference type="PANTHER" id="PTHR11820:SF7">
    <property type="entry name" value="ACYLPYRUVASE FAHD1, MITOCHONDRIAL"/>
    <property type="match status" value="1"/>
</dbReference>
<dbReference type="STRING" id="2070753.A0A3A2ZSG7"/>
<keyword evidence="5" id="KW-0378">Hydrolase</keyword>
<dbReference type="OrthoDB" id="194468at2759"/>
<proteinExistence type="inferred from homology"/>
<dbReference type="Gene3D" id="3.40.50.1820">
    <property type="entry name" value="alpha/beta hydrolase"/>
    <property type="match status" value="1"/>
</dbReference>
<dbReference type="GO" id="GO:0018773">
    <property type="term" value="F:acetylpyruvate hydrolase activity"/>
    <property type="evidence" value="ECO:0007669"/>
    <property type="project" value="TreeGrafter"/>
</dbReference>
<evidence type="ECO:0000259" key="4">
    <source>
        <dbReference type="Pfam" id="PF12697"/>
    </source>
</evidence>
<dbReference type="EMBL" id="MVGC01000053">
    <property type="protein sequence ID" value="RJE25253.1"/>
    <property type="molecule type" value="Genomic_DNA"/>
</dbReference>
<evidence type="ECO:0000313" key="6">
    <source>
        <dbReference type="Proteomes" id="UP000266188"/>
    </source>
</evidence>
<dbReference type="PANTHER" id="PTHR11820">
    <property type="entry name" value="ACYLPYRUVASE"/>
    <property type="match status" value="1"/>
</dbReference>
<dbReference type="SUPFAM" id="SSF56529">
    <property type="entry name" value="FAH"/>
    <property type="match status" value="1"/>
</dbReference>
<name>A0A3A2ZSG7_9EURO</name>
<keyword evidence="6" id="KW-1185">Reference proteome</keyword>
<comment type="similarity">
    <text evidence="1">Belongs to the FAH family.</text>
</comment>
<organism evidence="5 6">
    <name type="scientific">Aspergillus sclerotialis</name>
    <dbReference type="NCBI Taxonomy" id="2070753"/>
    <lineage>
        <taxon>Eukaryota</taxon>
        <taxon>Fungi</taxon>
        <taxon>Dikarya</taxon>
        <taxon>Ascomycota</taxon>
        <taxon>Pezizomycotina</taxon>
        <taxon>Eurotiomycetes</taxon>
        <taxon>Eurotiomycetidae</taxon>
        <taxon>Eurotiales</taxon>
        <taxon>Aspergillaceae</taxon>
        <taxon>Aspergillus</taxon>
        <taxon>Aspergillus subgen. Polypaecilum</taxon>
    </lineage>
</organism>
<dbReference type="Proteomes" id="UP000266188">
    <property type="component" value="Unassembled WGS sequence"/>
</dbReference>
<keyword evidence="2" id="KW-0479">Metal-binding</keyword>
<dbReference type="AlphaFoldDB" id="A0A3A2ZSG7"/>
<dbReference type="SUPFAM" id="SSF53474">
    <property type="entry name" value="alpha/beta-Hydrolases"/>
    <property type="match status" value="1"/>
</dbReference>
<dbReference type="InterPro" id="IPR000073">
    <property type="entry name" value="AB_hydrolase_1"/>
</dbReference>
<reference evidence="6" key="1">
    <citation type="submission" date="2017-02" db="EMBL/GenBank/DDBJ databases">
        <authorList>
            <person name="Tafer H."/>
            <person name="Lopandic K."/>
        </authorList>
    </citation>
    <scope>NUCLEOTIDE SEQUENCE [LARGE SCALE GENOMIC DNA]</scope>
    <source>
        <strain evidence="6">CBS 366.77</strain>
    </source>
</reference>
<feature type="domain" description="AB hydrolase-1" evidence="4">
    <location>
        <begin position="321"/>
        <end position="550"/>
    </location>
</feature>
<dbReference type="GO" id="GO:0046872">
    <property type="term" value="F:metal ion binding"/>
    <property type="evidence" value="ECO:0007669"/>
    <property type="project" value="UniProtKB-KW"/>
</dbReference>
<feature type="domain" description="Fumarylacetoacetase-like C-terminal" evidence="3">
    <location>
        <begin position="111"/>
        <end position="269"/>
    </location>
</feature>
<dbReference type="InterPro" id="IPR036663">
    <property type="entry name" value="Fumarylacetoacetase_C_sf"/>
</dbReference>
<gene>
    <name evidence="5" type="ORF">PHISCL_02403</name>
</gene>
<dbReference type="InterPro" id="IPR029058">
    <property type="entry name" value="AB_hydrolase_fold"/>
</dbReference>
<dbReference type="InterPro" id="IPR011234">
    <property type="entry name" value="Fumarylacetoacetase-like_C"/>
</dbReference>
<comment type="caution">
    <text evidence="5">The sequence shown here is derived from an EMBL/GenBank/DDBJ whole genome shotgun (WGS) entry which is preliminary data.</text>
</comment>
<accession>A0A3A2ZSG7</accession>
<dbReference type="Gene3D" id="3.90.850.10">
    <property type="entry name" value="Fumarylacetoacetase-like, C-terminal domain"/>
    <property type="match status" value="1"/>
</dbReference>